<dbReference type="AlphaFoldDB" id="A0A8F0F7K2"/>
<proteinExistence type="predicted"/>
<name>A0A8F0F7K2_9PHAE</name>
<keyword evidence="1" id="KW-0934">Plastid</keyword>
<gene>
    <name evidence="1" type="primary">cp74</name>
</gene>
<accession>A0A8F0F7K2</accession>
<dbReference type="EMBL" id="MZ156028">
    <property type="protein sequence ID" value="QWK41841.1"/>
    <property type="molecule type" value="Genomic_DNA"/>
</dbReference>
<protein>
    <submittedName>
        <fullName evidence="1">Uncharacterized protein</fullName>
    </submittedName>
</protein>
<organism evidence="1">
    <name type="scientific">Protohalopteris sp</name>
    <dbReference type="NCBI Taxonomy" id="2843287"/>
    <lineage>
        <taxon>Eukaryota</taxon>
        <taxon>Sar</taxon>
        <taxon>Stramenopiles</taxon>
        <taxon>Ochrophyta</taxon>
        <taxon>PX clade</taxon>
        <taxon>Phaeophyceae</taxon>
        <taxon>Sphacelariales</taxon>
        <taxon>Stypocaulaceae</taxon>
        <taxon>Protohalopteris</taxon>
    </lineage>
</organism>
<evidence type="ECO:0000313" key="1">
    <source>
        <dbReference type="EMBL" id="QWK41841.1"/>
    </source>
</evidence>
<geneLocation type="plastid" evidence="1"/>
<sequence length="564" mass="66589">MKNFKTFPKQVVFPINLEQEGKIETIEEDVYRTRFISNLQIDRIDINKDNPTEDTSIKIIPRPSVDLYDKRGKGGYITFSEITKTINNVKEFLKWDKYDIQAKDKKMEFSTSPNELNEKLNEVKIYLIVKPIQIKPSKFSKLKYAILDKNNLEIEEPKIIHTHAILPINNFDNENNQPSSRLFLSRDLIFQHKAEGFFPKMDSRPSNRGNRPYYFNRSITTDIPYEYDRPYQTRTTKPEDLDIEDILGETEGVYNTRGVECQIFYESDFSEEVNETREVEPPPNKEWVDVWSREHMYVFPLEYVKSELDTSMFTNPRKYFTKTDKIGSKNIVPIFGSREEAEKLLLTVIEDLLQPFRRVQMFTDTDYLSGLYILDGKWVLDDRFNVMIDDRRVYNPLNLDYLDEPYVFAYKDYPPNGGMPINEFQKKQNSLAEKRKIKSVTRYVDHFENYDTTHELFLEPDSEEPIPTSLLTKMDTALLETAISTKIIEMGLGDFLELWYNNEKQNGEILYIPNSKNSLFFKSTLGDKKFVKNIHNYQKAFHKQSKRKKSGYKYQIKHSINNNS</sequence>
<reference evidence="1" key="1">
    <citation type="journal article" date="2021" name="Genome Biol. Evol.">
        <title>Genomic rearrangements and sequence evolution across brown algal organelles.</title>
        <authorList>
            <person name="Starko S."/>
            <person name="Bringloe T.T."/>
            <person name="Gomez M.S."/>
            <person name="Darby H."/>
            <person name="Graham S.W."/>
            <person name="Martone P.T."/>
        </authorList>
    </citation>
    <scope>NUCLEOTIDE SEQUENCE</scope>
</reference>